<sequence>MMQEALSDDFLDWWFAPWTYGELAAGSGVIGQVAASTLGRRDSYRHWCEQHAVAVVLPASADLRWQGAALRDAQQFALAATLYGGLFAARARRTEELAGLTAPHRRWCLSVALTQPLAGWTSELPGPLANARTRGVLELALRLEQAFPGMWSRLRLLLAPADDVQVAPQLRQPLPETARLRERERTCWQLCVARAAAS</sequence>
<evidence type="ECO:0000313" key="1">
    <source>
        <dbReference type="EMBL" id="MFJ3044658.1"/>
    </source>
</evidence>
<gene>
    <name evidence="1" type="ORF">ACIPEN_02400</name>
</gene>
<dbReference type="Proteomes" id="UP001617427">
    <property type="component" value="Unassembled WGS sequence"/>
</dbReference>
<comment type="caution">
    <text evidence="1">The sequence shown here is derived from an EMBL/GenBank/DDBJ whole genome shotgun (WGS) entry which is preliminary data.</text>
</comment>
<evidence type="ECO:0008006" key="3">
    <source>
        <dbReference type="Google" id="ProtNLM"/>
    </source>
</evidence>
<proteinExistence type="predicted"/>
<accession>A0ABW8EWG5</accession>
<reference evidence="1 2" key="1">
    <citation type="submission" date="2024-10" db="EMBL/GenBank/DDBJ databases">
        <title>The Natural Products Discovery Center: Release of the First 8490 Sequenced Strains for Exploring Actinobacteria Biosynthetic Diversity.</title>
        <authorList>
            <person name="Kalkreuter E."/>
            <person name="Kautsar S.A."/>
            <person name="Yang D."/>
            <person name="Bader C.D."/>
            <person name="Teijaro C.N."/>
            <person name="Fluegel L."/>
            <person name="Davis C.M."/>
            <person name="Simpson J.R."/>
            <person name="Lauterbach L."/>
            <person name="Steele A.D."/>
            <person name="Gui C."/>
            <person name="Meng S."/>
            <person name="Li G."/>
            <person name="Viehrig K."/>
            <person name="Ye F."/>
            <person name="Su P."/>
            <person name="Kiefer A.F."/>
            <person name="Nichols A."/>
            <person name="Cepeda A.J."/>
            <person name="Yan W."/>
            <person name="Fan B."/>
            <person name="Jiang Y."/>
            <person name="Adhikari A."/>
            <person name="Zheng C.-J."/>
            <person name="Schuster L."/>
            <person name="Cowan T.M."/>
            <person name="Smanski M.J."/>
            <person name="Chevrette M.G."/>
            <person name="De Carvalho L.P.S."/>
            <person name="Shen B."/>
        </authorList>
    </citation>
    <scope>NUCLEOTIDE SEQUENCE [LARGE SCALE GENOMIC DNA]</scope>
    <source>
        <strain evidence="1 2">NPDC087045</strain>
    </source>
</reference>
<keyword evidence="2" id="KW-1185">Reference proteome</keyword>
<protein>
    <recommendedName>
        <fullName evidence="3">Type III secretion protein</fullName>
    </recommendedName>
</protein>
<organism evidence="1 2">
    <name type="scientific">Herbaspirillum chlorophenolicum</name>
    <dbReference type="NCBI Taxonomy" id="211589"/>
    <lineage>
        <taxon>Bacteria</taxon>
        <taxon>Pseudomonadati</taxon>
        <taxon>Pseudomonadota</taxon>
        <taxon>Betaproteobacteria</taxon>
        <taxon>Burkholderiales</taxon>
        <taxon>Oxalobacteraceae</taxon>
        <taxon>Herbaspirillum</taxon>
    </lineage>
</organism>
<name>A0ABW8EWG5_9BURK</name>
<evidence type="ECO:0000313" key="2">
    <source>
        <dbReference type="Proteomes" id="UP001617427"/>
    </source>
</evidence>
<dbReference type="EMBL" id="JBIUZV010000001">
    <property type="protein sequence ID" value="MFJ3044658.1"/>
    <property type="molecule type" value="Genomic_DNA"/>
</dbReference>
<dbReference type="RefSeq" id="WP_402698171.1">
    <property type="nucleotide sequence ID" value="NZ_JBIUZV010000001.1"/>
</dbReference>